<name>A0A5B0WTK2_9GAMM</name>
<sequence length="750" mass="83553">MLFRFLALALILLSSPGYTSESQFTGSASCQTCHASEYANWQGSHHDLAMQLPTAETVLGDFNDASFTYNGVTSRFYRNGEKFMVRTDGEDGKLTDFEVAYVFGVYPLQQYLLPLSRGRLQALTIAWDARPREQGGQRWYHLFPDEPIDFADPLHWTGPYHNWNTRCAECHSTDLQKNYERSTRSFDTSYKEIDVSCEACHGPGSKHLELAASDQLGDVHGGGFATDLAQRGEWFFPEGADIARRSETLESREQIDNCGRCHSRRGTLGDYHYGADLLDTHRLSVLHSPLYHHDGQILDEVYVYGSFVQSKMHQAGVVCSNCHEPHSAELRASGNAICAQCHKPATYDTPEHHFHPADSAGASCADCHMPETTYMGVDPRRDHSMRIPRPDLSVVMGVPNACNQCHSDRDAQWAVDALREKGVVYRDTGSHFSRAFARLAQGDTRALPTLAQLANDATAPPIWRATAMEALGQVGGREATQTMAALLYDDDSIIRTSTVRALDFISLQQRYQLLMPLVDDDILAVRMEVASALAGVPLDQVPAADAERLRGLFQEYAQVMEQHADMPSALMQLGLFRANRGDLPAAEADYREALALNPQLVAGYLNLADLLRAQGRDDDARQLLLTSLEVAPENGNTLHALGLLETRSDQPDKALEYLRRAAELETQGVRHRFVYAIALHDLGKPREAVAELGKLNRAYPNDEQVLLALVNYNTELGEQARARQWAQQLVRLAPRNPNYQQLLQKLSTAN</sequence>
<protein>
    <submittedName>
        <fullName evidence="6">Ammonia-forming cytochrome c nitrite reductase subunit c552</fullName>
    </submittedName>
</protein>
<dbReference type="Gene3D" id="1.10.1130.10">
    <property type="entry name" value="Flavocytochrome C3, Chain A"/>
    <property type="match status" value="2"/>
</dbReference>
<evidence type="ECO:0000256" key="1">
    <source>
        <dbReference type="ARBA" id="ARBA00022729"/>
    </source>
</evidence>
<reference evidence="6 7" key="1">
    <citation type="submission" date="2019-09" db="EMBL/GenBank/DDBJ databases">
        <authorList>
            <person name="Chen X.-Y."/>
        </authorList>
    </citation>
    <scope>NUCLEOTIDE SEQUENCE [LARGE SCALE GENOMIC DNA]</scope>
    <source>
        <strain evidence="6 7">NY5</strain>
    </source>
</reference>
<dbReference type="PANTHER" id="PTHR35038:SF8">
    <property type="entry name" value="C-TYPE POLYHEME CYTOCHROME OMCC"/>
    <property type="match status" value="1"/>
</dbReference>
<keyword evidence="7" id="KW-1185">Reference proteome</keyword>
<dbReference type="Pfam" id="PF13424">
    <property type="entry name" value="TPR_12"/>
    <property type="match status" value="1"/>
</dbReference>
<dbReference type="InterPro" id="IPR023155">
    <property type="entry name" value="Cyt_c-552/4"/>
</dbReference>
<dbReference type="InterPro" id="IPR051829">
    <property type="entry name" value="Multiheme_Cytochr_ET"/>
</dbReference>
<dbReference type="InterPro" id="IPR011989">
    <property type="entry name" value="ARM-like"/>
</dbReference>
<dbReference type="Proteomes" id="UP000323708">
    <property type="component" value="Unassembled WGS sequence"/>
</dbReference>
<feature type="domain" description="Cytochrome c-552/4" evidence="5">
    <location>
        <begin position="30"/>
        <end position="51"/>
    </location>
</feature>
<keyword evidence="2" id="KW-0802">TPR repeat</keyword>
<feature type="signal peptide" evidence="3">
    <location>
        <begin position="1"/>
        <end position="19"/>
    </location>
</feature>
<dbReference type="GO" id="GO:0042597">
    <property type="term" value="C:periplasmic space"/>
    <property type="evidence" value="ECO:0007669"/>
    <property type="project" value="InterPro"/>
</dbReference>
<evidence type="ECO:0000259" key="5">
    <source>
        <dbReference type="Pfam" id="PF13435"/>
    </source>
</evidence>
<dbReference type="Pfam" id="PF02335">
    <property type="entry name" value="Cytochrom_C552"/>
    <property type="match status" value="1"/>
</dbReference>
<dbReference type="SUPFAM" id="SSF48695">
    <property type="entry name" value="Multiheme cytochromes"/>
    <property type="match status" value="1"/>
</dbReference>
<organism evidence="6 7">
    <name type="scientific">Pseudohalioglobus sediminis</name>
    <dbReference type="NCBI Taxonomy" id="2606449"/>
    <lineage>
        <taxon>Bacteria</taxon>
        <taxon>Pseudomonadati</taxon>
        <taxon>Pseudomonadota</taxon>
        <taxon>Gammaproteobacteria</taxon>
        <taxon>Cellvibrionales</taxon>
        <taxon>Halieaceae</taxon>
        <taxon>Pseudohalioglobus</taxon>
    </lineage>
</organism>
<proteinExistence type="predicted"/>
<dbReference type="InterPro" id="IPR010177">
    <property type="entry name" value="Paired_CXXCH_1"/>
</dbReference>
<dbReference type="SUPFAM" id="SSF48452">
    <property type="entry name" value="TPR-like"/>
    <property type="match status" value="1"/>
</dbReference>
<dbReference type="Pfam" id="PF13646">
    <property type="entry name" value="HEAT_2"/>
    <property type="match status" value="1"/>
</dbReference>
<dbReference type="Gene3D" id="1.25.40.10">
    <property type="entry name" value="Tetratricopeptide repeat domain"/>
    <property type="match status" value="1"/>
</dbReference>
<dbReference type="RefSeq" id="WP_149611566.1">
    <property type="nucleotide sequence ID" value="NZ_VTUX01000005.1"/>
</dbReference>
<feature type="repeat" description="TPR" evidence="2">
    <location>
        <begin position="567"/>
        <end position="600"/>
    </location>
</feature>
<dbReference type="AlphaFoldDB" id="A0A5B0WTK2"/>
<evidence type="ECO:0000313" key="6">
    <source>
        <dbReference type="EMBL" id="KAA1190410.1"/>
    </source>
</evidence>
<dbReference type="GO" id="GO:0042279">
    <property type="term" value="F:nitrite reductase (cytochrome, ammonia-forming) activity"/>
    <property type="evidence" value="ECO:0007669"/>
    <property type="project" value="InterPro"/>
</dbReference>
<evidence type="ECO:0000259" key="4">
    <source>
        <dbReference type="Pfam" id="PF09699"/>
    </source>
</evidence>
<evidence type="ECO:0000256" key="3">
    <source>
        <dbReference type="SAM" id="SignalP"/>
    </source>
</evidence>
<evidence type="ECO:0000313" key="7">
    <source>
        <dbReference type="Proteomes" id="UP000323708"/>
    </source>
</evidence>
<dbReference type="Pfam" id="PF09699">
    <property type="entry name" value="Paired_CXXCH_1"/>
    <property type="match status" value="1"/>
</dbReference>
<gene>
    <name evidence="6" type="ORF">F0M18_11375</name>
</gene>
<dbReference type="InterPro" id="IPR011990">
    <property type="entry name" value="TPR-like_helical_dom_sf"/>
</dbReference>
<dbReference type="PROSITE" id="PS50005">
    <property type="entry name" value="TPR"/>
    <property type="match status" value="1"/>
</dbReference>
<dbReference type="Gene3D" id="1.25.10.10">
    <property type="entry name" value="Leucine-rich Repeat Variant"/>
    <property type="match status" value="1"/>
</dbReference>
<dbReference type="InterPro" id="IPR003321">
    <property type="entry name" value="Cyt_c552"/>
</dbReference>
<comment type="caution">
    <text evidence="6">The sequence shown here is derived from an EMBL/GenBank/DDBJ whole genome shotgun (WGS) entry which is preliminary data.</text>
</comment>
<evidence type="ECO:0000256" key="2">
    <source>
        <dbReference type="PROSITE-ProRule" id="PRU00339"/>
    </source>
</evidence>
<dbReference type="Pfam" id="PF13432">
    <property type="entry name" value="TPR_16"/>
    <property type="match status" value="2"/>
</dbReference>
<feature type="domain" description="Cytochrome c-552/4" evidence="5">
    <location>
        <begin position="163"/>
        <end position="202"/>
    </location>
</feature>
<feature type="domain" description="Doubled CXXCH motif" evidence="4">
    <location>
        <begin position="319"/>
        <end position="344"/>
    </location>
</feature>
<feature type="chain" id="PRO_5022671153" evidence="3">
    <location>
        <begin position="20"/>
        <end position="750"/>
    </location>
</feature>
<dbReference type="EMBL" id="VTUX01000005">
    <property type="protein sequence ID" value="KAA1190410.1"/>
    <property type="molecule type" value="Genomic_DNA"/>
</dbReference>
<dbReference type="InterPro" id="IPR036280">
    <property type="entry name" value="Multihaem_cyt_sf"/>
</dbReference>
<accession>A0A5B0WTK2</accession>
<dbReference type="PANTHER" id="PTHR35038">
    <property type="entry name" value="DISSIMILATORY SULFITE REDUCTASE SIRA"/>
    <property type="match status" value="1"/>
</dbReference>
<dbReference type="InterPro" id="IPR019734">
    <property type="entry name" value="TPR_rpt"/>
</dbReference>
<dbReference type="Pfam" id="PF13435">
    <property type="entry name" value="Cytochrome_C554"/>
    <property type="match status" value="2"/>
</dbReference>
<keyword evidence="1 3" id="KW-0732">Signal</keyword>
<dbReference type="SMART" id="SM00028">
    <property type="entry name" value="TPR"/>
    <property type="match status" value="3"/>
</dbReference>